<dbReference type="RefSeq" id="WP_048004244.1">
    <property type="nucleotide sequence ID" value="NZ_JBLGCT010000001.1"/>
</dbReference>
<proteinExistence type="predicted"/>
<organism evidence="2 3">
    <name type="scientific">Rossellomorea marisflavi</name>
    <dbReference type="NCBI Taxonomy" id="189381"/>
    <lineage>
        <taxon>Bacteria</taxon>
        <taxon>Bacillati</taxon>
        <taxon>Bacillota</taxon>
        <taxon>Bacilli</taxon>
        <taxon>Bacillales</taxon>
        <taxon>Bacillaceae</taxon>
        <taxon>Rossellomorea</taxon>
    </lineage>
</organism>
<feature type="transmembrane region" description="Helical" evidence="1">
    <location>
        <begin position="36"/>
        <end position="60"/>
    </location>
</feature>
<feature type="transmembrane region" description="Helical" evidence="1">
    <location>
        <begin position="217"/>
        <end position="240"/>
    </location>
</feature>
<name>A0A0J5SI74_9BACI</name>
<accession>A0A0J5SI74</accession>
<keyword evidence="1" id="KW-0812">Transmembrane</keyword>
<feature type="transmembrane region" description="Helical" evidence="1">
    <location>
        <begin position="115"/>
        <end position="133"/>
    </location>
</feature>
<evidence type="ECO:0008006" key="4">
    <source>
        <dbReference type="Google" id="ProtNLM"/>
    </source>
</evidence>
<protein>
    <recommendedName>
        <fullName evidence="4">Membrane protein YkvI</fullName>
    </recommendedName>
</protein>
<evidence type="ECO:0000313" key="3">
    <source>
        <dbReference type="Proteomes" id="UP000076510"/>
    </source>
</evidence>
<dbReference type="PATRIC" id="fig|189381.10.peg.4082"/>
<feature type="transmembrane region" description="Helical" evidence="1">
    <location>
        <begin position="140"/>
        <end position="159"/>
    </location>
</feature>
<sequence>MKRLSGAFQIAAVYVGTVIGAGFATGREIVEFFTRFGIYGLVGIVVSGWLFIMLGTKILVISHDIKARSYEQFNEYVFGKWFSKGMNLLMMLMLIGVSAVMVAGAGAVFEEQLGQSRQFGIVLTLALGFLTMLIGTRGLFAVNTIVVPLMIFFNLYLLYVSFTHQPDLNMILSRGDDGLGWRTVLSPFAYVAFNLAMAQAVLVPIAGEVKDRKMIKYGGYLGGVLLTIILISSHLTLSLIPDVTQYEIPMAVMMKTFASGMYLLYIIIIYGEIFTSVIGGIFGLEKQLSGYLSIPGVYTFTVIIIVIYCLSFFEYSRLLSYLYPLFGYMSILFMLLVAWKKEHKAVP</sequence>
<evidence type="ECO:0000313" key="2">
    <source>
        <dbReference type="EMBL" id="KZE49615.1"/>
    </source>
</evidence>
<dbReference type="EMBL" id="LQQY01000012">
    <property type="protein sequence ID" value="KZE49615.1"/>
    <property type="molecule type" value="Genomic_DNA"/>
</dbReference>
<dbReference type="OrthoDB" id="4424890at2"/>
<dbReference type="AlphaFoldDB" id="A0A0J5SI74"/>
<feature type="transmembrane region" description="Helical" evidence="1">
    <location>
        <begin position="88"/>
        <end position="109"/>
    </location>
</feature>
<keyword evidence="1" id="KW-1133">Transmembrane helix</keyword>
<dbReference type="Proteomes" id="UP000076510">
    <property type="component" value="Unassembled WGS sequence"/>
</dbReference>
<gene>
    <name evidence="2" type="ORF">AV649_00890</name>
</gene>
<evidence type="ECO:0000256" key="1">
    <source>
        <dbReference type="SAM" id="Phobius"/>
    </source>
</evidence>
<feature type="transmembrane region" description="Helical" evidence="1">
    <location>
        <begin position="179"/>
        <end position="205"/>
    </location>
</feature>
<reference evidence="3" key="1">
    <citation type="submission" date="2016-01" db="EMBL/GenBank/DDBJ databases">
        <title>Whole genome sequencing of Bhargavaea cecembensis T14.</title>
        <authorList>
            <person name="Hong K.W."/>
        </authorList>
    </citation>
    <scope>NUCLEOTIDE SEQUENCE [LARGE SCALE GENOMIC DNA]</scope>
    <source>
        <strain evidence="3">M19</strain>
    </source>
</reference>
<keyword evidence="1" id="KW-0472">Membrane</keyword>
<feature type="transmembrane region" description="Helical" evidence="1">
    <location>
        <begin position="321"/>
        <end position="339"/>
    </location>
</feature>
<dbReference type="PANTHER" id="PTHR37814:SF1">
    <property type="entry name" value="MEMBRANE PROTEIN"/>
    <property type="match status" value="1"/>
</dbReference>
<feature type="transmembrane region" description="Helical" evidence="1">
    <location>
        <begin position="296"/>
        <end position="315"/>
    </location>
</feature>
<dbReference type="PANTHER" id="PTHR37814">
    <property type="entry name" value="CONSERVED MEMBRANE PROTEIN"/>
    <property type="match status" value="1"/>
</dbReference>
<comment type="caution">
    <text evidence="2">The sequence shown here is derived from an EMBL/GenBank/DDBJ whole genome shotgun (WGS) entry which is preliminary data.</text>
</comment>
<feature type="transmembrane region" description="Helical" evidence="1">
    <location>
        <begin position="260"/>
        <end position="284"/>
    </location>
</feature>
<dbReference type="InterPro" id="IPR038728">
    <property type="entry name" value="YkvI-like"/>
</dbReference>